<dbReference type="EMBL" id="CP075546">
    <property type="protein sequence ID" value="QVV88754.1"/>
    <property type="molecule type" value="Genomic_DNA"/>
</dbReference>
<dbReference type="KEGG" id="mrtj:KHC33_15790"/>
<keyword evidence="2" id="KW-1185">Reference proteome</keyword>
<dbReference type="AlphaFoldDB" id="A0A8E7EJ41"/>
<accession>A0A8E7EJ41</accession>
<sequence length="163" mass="18518">MNIFLIITIFFLAIPGVVLAFSVDHVDISIDEMGNAAVQMNYQANHIEVGAYSLATVVMDVKNVAKERLEAVFQKTVSVQEISPSSTRFVVQDFAQVENETIITPSFEYLDAEMLFDERLKWIKDALSLDFTPKITKIQFLDGYYESFENLDAIPEIIHTLMK</sequence>
<evidence type="ECO:0000313" key="2">
    <source>
        <dbReference type="Proteomes" id="UP000680656"/>
    </source>
</evidence>
<dbReference type="RefSeq" id="WP_214419557.1">
    <property type="nucleotide sequence ID" value="NZ_CP075546.1"/>
</dbReference>
<proteinExistence type="predicted"/>
<reference evidence="1 2" key="1">
    <citation type="submission" date="2021-05" db="EMBL/GenBank/DDBJ databases">
        <title>A novel Methanospirillum isolate from a pyrite-forming mixed culture.</title>
        <authorList>
            <person name="Bunk B."/>
            <person name="Sproer C."/>
            <person name="Spring S."/>
            <person name="Pester M."/>
        </authorList>
    </citation>
    <scope>NUCLEOTIDE SEQUENCE [LARGE SCALE GENOMIC DNA]</scope>
    <source>
        <strain evidence="1 2">J.3.6.1-F.2.7.3</strain>
    </source>
</reference>
<gene>
    <name evidence="1" type="ORF">KHC33_15790</name>
</gene>
<dbReference type="Proteomes" id="UP000680656">
    <property type="component" value="Chromosome"/>
</dbReference>
<protein>
    <submittedName>
        <fullName evidence="1">Uncharacterized protein</fullName>
    </submittedName>
</protein>
<evidence type="ECO:0000313" key="1">
    <source>
        <dbReference type="EMBL" id="QVV88754.1"/>
    </source>
</evidence>
<organism evidence="1 2">
    <name type="scientific">Methanospirillum purgamenti</name>
    <dbReference type="NCBI Taxonomy" id="2834276"/>
    <lineage>
        <taxon>Archaea</taxon>
        <taxon>Methanobacteriati</taxon>
        <taxon>Methanobacteriota</taxon>
        <taxon>Stenosarchaea group</taxon>
        <taxon>Methanomicrobia</taxon>
        <taxon>Methanomicrobiales</taxon>
        <taxon>Methanospirillaceae</taxon>
        <taxon>Methanospirillum</taxon>
    </lineage>
</organism>
<dbReference type="GeneID" id="65098676"/>
<name>A0A8E7EJ41_9EURY</name>